<protein>
    <recommendedName>
        <fullName evidence="2">Tyr recombinase domain-containing protein</fullName>
    </recommendedName>
</protein>
<keyword evidence="1" id="KW-0233">DNA recombination</keyword>
<name>A0A4Q2A6R5_9BURK</name>
<organism evidence="3 4">
    <name type="scientific">Burkholderia stabilis</name>
    <dbReference type="NCBI Taxonomy" id="95485"/>
    <lineage>
        <taxon>Bacteria</taxon>
        <taxon>Pseudomonadati</taxon>
        <taxon>Pseudomonadota</taxon>
        <taxon>Betaproteobacteria</taxon>
        <taxon>Burkholderiales</taxon>
        <taxon>Burkholderiaceae</taxon>
        <taxon>Burkholderia</taxon>
        <taxon>Burkholderia cepacia complex</taxon>
    </lineage>
</organism>
<comment type="caution">
    <text evidence="3">The sequence shown here is derived from an EMBL/GenBank/DDBJ whole genome shotgun (WGS) entry which is preliminary data.</text>
</comment>
<evidence type="ECO:0000256" key="1">
    <source>
        <dbReference type="ARBA" id="ARBA00023172"/>
    </source>
</evidence>
<dbReference type="InterPro" id="IPR013762">
    <property type="entry name" value="Integrase-like_cat_sf"/>
</dbReference>
<dbReference type="InterPro" id="IPR011010">
    <property type="entry name" value="DNA_brk_join_enz"/>
</dbReference>
<dbReference type="InterPro" id="IPR002104">
    <property type="entry name" value="Integrase_catalytic"/>
</dbReference>
<dbReference type="GO" id="GO:0015074">
    <property type="term" value="P:DNA integration"/>
    <property type="evidence" value="ECO:0007669"/>
    <property type="project" value="InterPro"/>
</dbReference>
<evidence type="ECO:0000259" key="2">
    <source>
        <dbReference type="PROSITE" id="PS51898"/>
    </source>
</evidence>
<dbReference type="EMBL" id="QWEX01000004">
    <property type="protein sequence ID" value="RXV64391.1"/>
    <property type="molecule type" value="Genomic_DNA"/>
</dbReference>
<dbReference type="GO" id="GO:0006310">
    <property type="term" value="P:DNA recombination"/>
    <property type="evidence" value="ECO:0007669"/>
    <property type="project" value="UniProtKB-KW"/>
</dbReference>
<dbReference type="AlphaFoldDB" id="A0A4Q2A6R5"/>
<dbReference type="GO" id="GO:0003677">
    <property type="term" value="F:DNA binding"/>
    <property type="evidence" value="ECO:0007669"/>
    <property type="project" value="InterPro"/>
</dbReference>
<dbReference type="OrthoDB" id="9801717at2"/>
<dbReference type="Gene3D" id="1.10.443.10">
    <property type="entry name" value="Intergrase catalytic core"/>
    <property type="match status" value="1"/>
</dbReference>
<sequence length="213" mass="22699">MFARAADQLVITYPNAAADLRCASTHCQRHTFANHGLDAGADIRDMQELLGHASLGTATLYTEADAVRQFQSVDALFNAALDGAQGAGGTVNATPAAAPRAAPRAVSHAAEANSAGVALMVDVHVTLKVEPKRAGGRGRVRVLERVERELLAGIARTPTRDGLTVLQVPFDNENAFDRRVDDLLVAIALTAEQHRCTSTSEAWAVAAGERWHW</sequence>
<accession>A0A4Q2A6R5</accession>
<evidence type="ECO:0000313" key="4">
    <source>
        <dbReference type="Proteomes" id="UP000289650"/>
    </source>
</evidence>
<gene>
    <name evidence="3" type="ORF">D1006_39130</name>
</gene>
<dbReference type="SUPFAM" id="SSF56349">
    <property type="entry name" value="DNA breaking-rejoining enzymes"/>
    <property type="match status" value="1"/>
</dbReference>
<reference evidence="3 4" key="1">
    <citation type="submission" date="2018-08" db="EMBL/GenBank/DDBJ databases">
        <title>Mountain-cultivated ginseng endophyte, Burkholderia stabilis and its activity against ginseng root rot disease.</title>
        <authorList>
            <person name="Tapan Kumar M."/>
            <person name="Bae H."/>
            <person name="Shanmugam G."/>
            <person name="Jeon J."/>
        </authorList>
    </citation>
    <scope>NUCLEOTIDE SEQUENCE [LARGE SCALE GENOMIC DNA]</scope>
    <source>
        <strain evidence="3 4">EB159</strain>
    </source>
</reference>
<feature type="domain" description="Tyr recombinase" evidence="2">
    <location>
        <begin position="1"/>
        <end position="74"/>
    </location>
</feature>
<evidence type="ECO:0000313" key="3">
    <source>
        <dbReference type="EMBL" id="RXV64391.1"/>
    </source>
</evidence>
<dbReference type="PROSITE" id="PS51898">
    <property type="entry name" value="TYR_RECOMBINASE"/>
    <property type="match status" value="1"/>
</dbReference>
<proteinExistence type="predicted"/>
<dbReference type="Proteomes" id="UP000289650">
    <property type="component" value="Unassembled WGS sequence"/>
</dbReference>
<dbReference type="Pfam" id="PF00589">
    <property type="entry name" value="Phage_integrase"/>
    <property type="match status" value="1"/>
</dbReference>